<feature type="region of interest" description="Disordered" evidence="1">
    <location>
        <begin position="375"/>
        <end position="425"/>
    </location>
</feature>
<dbReference type="AlphaFoldDB" id="A0A450VLC7"/>
<gene>
    <name evidence="3" type="ORF">BECKFM1743A_GA0114220_1000122</name>
    <name evidence="5" type="ORF">BECKFM1743B_GA0114221_1000122</name>
    <name evidence="4" type="ORF">BECKFM1743C_GA0114222_1000122</name>
</gene>
<evidence type="ECO:0000313" key="4">
    <source>
        <dbReference type="EMBL" id="VFJ43372.1"/>
    </source>
</evidence>
<dbReference type="EMBL" id="CAADEZ010000001">
    <property type="protein sequence ID" value="VFJ42642.1"/>
    <property type="molecule type" value="Genomic_DNA"/>
</dbReference>
<evidence type="ECO:0000259" key="2">
    <source>
        <dbReference type="Pfam" id="PF22763"/>
    </source>
</evidence>
<dbReference type="EMBL" id="CAADFA010000001">
    <property type="protein sequence ID" value="VFJ43372.1"/>
    <property type="molecule type" value="Genomic_DNA"/>
</dbReference>
<proteinExistence type="predicted"/>
<feature type="domain" description="NrS-1 polymerase-like HBD" evidence="2">
    <location>
        <begin position="230"/>
        <end position="291"/>
    </location>
</feature>
<accession>A0A450VLC7</accession>
<organism evidence="5">
    <name type="scientific">Candidatus Kentrum sp. FM</name>
    <dbReference type="NCBI Taxonomy" id="2126340"/>
    <lineage>
        <taxon>Bacteria</taxon>
        <taxon>Pseudomonadati</taxon>
        <taxon>Pseudomonadota</taxon>
        <taxon>Gammaproteobacteria</taxon>
        <taxon>Candidatus Kentrum</taxon>
    </lineage>
</organism>
<dbReference type="EMBL" id="CAADFL010000001">
    <property type="protein sequence ID" value="VFK05517.1"/>
    <property type="molecule type" value="Genomic_DNA"/>
</dbReference>
<protein>
    <recommendedName>
        <fullName evidence="2">NrS-1 polymerase-like HBD domain-containing protein</fullName>
    </recommendedName>
</protein>
<evidence type="ECO:0000313" key="5">
    <source>
        <dbReference type="EMBL" id="VFK05517.1"/>
    </source>
</evidence>
<reference evidence="5" key="1">
    <citation type="submission" date="2019-02" db="EMBL/GenBank/DDBJ databases">
        <authorList>
            <person name="Gruber-Vodicka R. H."/>
            <person name="Seah K. B. B."/>
        </authorList>
    </citation>
    <scope>NUCLEOTIDE SEQUENCE</scope>
    <source>
        <strain evidence="3">BECK_BZ163</strain>
        <strain evidence="5">BECK_BZ164</strain>
        <strain evidence="4">BECK_BZ165</strain>
    </source>
</reference>
<feature type="compositionally biased region" description="Basic and acidic residues" evidence="1">
    <location>
        <begin position="399"/>
        <end position="411"/>
    </location>
</feature>
<evidence type="ECO:0000256" key="1">
    <source>
        <dbReference type="SAM" id="MobiDB-lite"/>
    </source>
</evidence>
<dbReference type="InterPro" id="IPR054468">
    <property type="entry name" value="NrSPol-like_HBD"/>
</dbReference>
<evidence type="ECO:0000313" key="3">
    <source>
        <dbReference type="EMBL" id="VFJ42642.1"/>
    </source>
</evidence>
<feature type="region of interest" description="Disordered" evidence="1">
    <location>
        <begin position="177"/>
        <end position="198"/>
    </location>
</feature>
<feature type="compositionally biased region" description="Gly residues" evidence="1">
    <location>
        <begin position="415"/>
        <end position="425"/>
    </location>
</feature>
<sequence length="425" mass="47195">MNVPEELKHCSQWVIWRYGTVRGNGKPTKEPVNPATGRRARINQPTQWNTFPQAVDAVNRYRATGVGFVFSEHDPYCGIDLDSCRNPETEAINPWALGIIQRLNSFTEVSPSGTGVHVIVKGMLPVGGNRRGSVEMYDRNRYFTVTGQPLKGMPLTVEERQEALEALHRQWIQQEFREKKASNSTTSQQSGEKTLANPDQELIRRAMAAANGDKFRRLWNADVMGHASESEATLALLNLLAFWTGKDAARMDRLFRASDLMRNKWDEKRASTTWGLQQIQKAIANTTTVYDGHREFHGKTCNVSATGMEWPDPEPLSNQLEKPSPYPLEVLPECLRRCAEEVARFAKVPAVSPAVVGLSVAALTISKKACIQERQGLTPGPIPRTHCPQRGAKDPGLQNDDRPSGRLERSADGVLQGGTGASQSR</sequence>
<dbReference type="Pfam" id="PF22763">
    <property type="entry name" value="NrS1-1_pol-like_HBD"/>
    <property type="match status" value="1"/>
</dbReference>
<feature type="compositionally biased region" description="Polar residues" evidence="1">
    <location>
        <begin position="182"/>
        <end position="192"/>
    </location>
</feature>
<name>A0A450VLC7_9GAMM</name>